<evidence type="ECO:0000256" key="5">
    <source>
        <dbReference type="ARBA" id="ARBA00023136"/>
    </source>
</evidence>
<evidence type="ECO:0000256" key="1">
    <source>
        <dbReference type="ARBA" id="ARBA00004477"/>
    </source>
</evidence>
<accession>A0A1V6UNZ1</accession>
<reference evidence="8" key="1">
    <citation type="journal article" date="2017" name="Nat. Microbiol.">
        <title>Global analysis of biosynthetic gene clusters reveals vast potential of secondary metabolite production in Penicillium species.</title>
        <authorList>
            <person name="Nielsen J.C."/>
            <person name="Grijseels S."/>
            <person name="Prigent S."/>
            <person name="Ji B."/>
            <person name="Dainat J."/>
            <person name="Nielsen K.F."/>
            <person name="Frisvad J.C."/>
            <person name="Workman M."/>
            <person name="Nielsen J."/>
        </authorList>
    </citation>
    <scope>NUCLEOTIDE SEQUENCE [LARGE SCALE GENOMIC DNA]</scope>
    <source>
        <strain evidence="8">IBT 31321</strain>
    </source>
</reference>
<dbReference type="Proteomes" id="UP000191500">
    <property type="component" value="Unassembled WGS sequence"/>
</dbReference>
<name>A0A1V6UNZ1_9EURO</name>
<comment type="subcellular location">
    <subcellularLocation>
        <location evidence="1">Endoplasmic reticulum membrane</location>
        <topology evidence="1">Multi-pass membrane protein</topology>
    </subcellularLocation>
</comment>
<feature type="transmembrane region" description="Helical" evidence="6">
    <location>
        <begin position="81"/>
        <end position="101"/>
    </location>
</feature>
<dbReference type="Pfam" id="PF11779">
    <property type="entry name" value="SPT_ssu-like"/>
    <property type="match status" value="1"/>
</dbReference>
<keyword evidence="5 6" id="KW-0472">Membrane</keyword>
<comment type="caution">
    <text evidence="7">The sequence shown here is derived from an EMBL/GenBank/DDBJ whole genome shotgun (WGS) entry which is preliminary data.</text>
</comment>
<sequence>MLPTRTNENEPLCAPMTTLTAQVPGAMNECIDKYSSSMKSSAHWRSQQRNIFQRAYNRVQLGYYRYEVTFGLYVLTFNEKLVVNAFALTVITLVFWALLYFPALVYNKGDDFIWLLTGHRNQKVGIVL</sequence>
<evidence type="ECO:0000256" key="3">
    <source>
        <dbReference type="ARBA" id="ARBA00022824"/>
    </source>
</evidence>
<organism evidence="7 8">
    <name type="scientific">Penicillium coprophilum</name>
    <dbReference type="NCBI Taxonomy" id="36646"/>
    <lineage>
        <taxon>Eukaryota</taxon>
        <taxon>Fungi</taxon>
        <taxon>Dikarya</taxon>
        <taxon>Ascomycota</taxon>
        <taxon>Pezizomycotina</taxon>
        <taxon>Eurotiomycetes</taxon>
        <taxon>Eurotiomycetidae</taxon>
        <taxon>Eurotiales</taxon>
        <taxon>Aspergillaceae</taxon>
        <taxon>Penicillium</taxon>
    </lineage>
</organism>
<evidence type="ECO:0000256" key="6">
    <source>
        <dbReference type="SAM" id="Phobius"/>
    </source>
</evidence>
<evidence type="ECO:0000256" key="4">
    <source>
        <dbReference type="ARBA" id="ARBA00022989"/>
    </source>
</evidence>
<dbReference type="GO" id="GO:0005789">
    <property type="term" value="C:endoplasmic reticulum membrane"/>
    <property type="evidence" value="ECO:0007669"/>
    <property type="project" value="UniProtKB-SubCell"/>
</dbReference>
<keyword evidence="8" id="KW-1185">Reference proteome</keyword>
<dbReference type="InterPro" id="IPR024512">
    <property type="entry name" value="Ser_palmitoyltrfase_ssu-like"/>
</dbReference>
<evidence type="ECO:0000313" key="7">
    <source>
        <dbReference type="EMBL" id="OQE40125.1"/>
    </source>
</evidence>
<protein>
    <submittedName>
        <fullName evidence="7">Uncharacterized protein</fullName>
    </submittedName>
</protein>
<dbReference type="EMBL" id="MDDG01000006">
    <property type="protein sequence ID" value="OQE40125.1"/>
    <property type="molecule type" value="Genomic_DNA"/>
</dbReference>
<dbReference type="AlphaFoldDB" id="A0A1V6UNZ1"/>
<keyword evidence="4 6" id="KW-1133">Transmembrane helix</keyword>
<proteinExistence type="predicted"/>
<evidence type="ECO:0000313" key="8">
    <source>
        <dbReference type="Proteomes" id="UP000191500"/>
    </source>
</evidence>
<keyword evidence="3" id="KW-0256">Endoplasmic reticulum</keyword>
<evidence type="ECO:0000256" key="2">
    <source>
        <dbReference type="ARBA" id="ARBA00022692"/>
    </source>
</evidence>
<gene>
    <name evidence="7" type="ORF">PENCOP_c006G06932</name>
</gene>
<keyword evidence="2 6" id="KW-0812">Transmembrane</keyword>